<dbReference type="AlphaFoldDB" id="A0A178DFU4"/>
<sequence>MDVRQPGDCKSCLEINIENLIKPSDCYKQGNGYQHSSPLRELALSSKHCLICSIFLRAITKSKHFKDLELQLDQNELWLKLVYWGECRYACTLQVVAITGQQPASTVVDTDFKVSTLKDDPAALVDLTGLDGYIGASRLPWREDVGETTKSNSSFATANRWLKDCLAGNHVPGTGINMRRRLHSFSAIDHERVPEHPRRLIDCFADTRFRGIHDLRPHNNQSDDQASCKLVDATKHHQPYACLSYCWGPAENTPWVTTSFNVARRKISIDQAALPNTLKDAIHINRRLNIRYLWIDALCIVQDSQDEWLIESTKMDSIYGGALVTICAGASCSSESGIFNSKSVSDFEARSEIKQAFRIKSRLQDGRTSVLEFSADHWEDSNPIQGQEYRRGSLQARGWCCQERHLSRRKIFYGSSQLYWECDHLVLKEDGSFDYDYVEPLGHDATPSQQIDTPQQLALSWYNDIIAADYSTRQLSRPSDKLIAIAGLAKYASKMMGSTYIAGVWSHAIREGLLWKRNASTGRHQETYRAPSWSWASQDSAIRFAALGVCDFRWYSEVTSTTTYYRTTDEFGAIESAHMTLRAALLRGRVDMPPFDALARMEYDMAFHLDGIGHGYARMDDSQFFSGQVMAAPLCEPSLSRNRPYFLVLEGPTEKNEYRRIGLGWVDVRWRSLLTRSNRDMHPLKSVDAMQLSKLQKTELFLI</sequence>
<evidence type="ECO:0000313" key="3">
    <source>
        <dbReference type="Proteomes" id="UP000185904"/>
    </source>
</evidence>
<name>A0A178DFU4_9EURO</name>
<dbReference type="PANTHER" id="PTHR33112">
    <property type="entry name" value="DOMAIN PROTEIN, PUTATIVE-RELATED"/>
    <property type="match status" value="1"/>
</dbReference>
<dbReference type="InterPro" id="IPR010730">
    <property type="entry name" value="HET"/>
</dbReference>
<feature type="domain" description="Heterokaryon incompatibility" evidence="1">
    <location>
        <begin position="240"/>
        <end position="403"/>
    </location>
</feature>
<dbReference type="GeneID" id="34583710"/>
<accession>A0A178DFU4</accession>
<keyword evidence="2" id="KW-0808">Transferase</keyword>
<keyword evidence="3" id="KW-1185">Reference proteome</keyword>
<keyword evidence="2" id="KW-0418">Kinase</keyword>
<proteinExistence type="predicted"/>
<protein>
    <submittedName>
        <fullName evidence="2">IRE protein kinase</fullName>
    </submittedName>
</protein>
<dbReference type="PANTHER" id="PTHR33112:SF16">
    <property type="entry name" value="HETEROKARYON INCOMPATIBILITY DOMAIN-CONTAINING PROTEIN"/>
    <property type="match status" value="1"/>
</dbReference>
<evidence type="ECO:0000259" key="1">
    <source>
        <dbReference type="Pfam" id="PF06985"/>
    </source>
</evidence>
<dbReference type="Proteomes" id="UP000185904">
    <property type="component" value="Unassembled WGS sequence"/>
</dbReference>
<dbReference type="EMBL" id="LVCJ01000001">
    <property type="protein sequence ID" value="OAL40547.1"/>
    <property type="molecule type" value="Genomic_DNA"/>
</dbReference>
<dbReference type="GO" id="GO:0016301">
    <property type="term" value="F:kinase activity"/>
    <property type="evidence" value="ECO:0007669"/>
    <property type="project" value="UniProtKB-KW"/>
</dbReference>
<comment type="caution">
    <text evidence="2">The sequence shown here is derived from an EMBL/GenBank/DDBJ whole genome shotgun (WGS) entry which is preliminary data.</text>
</comment>
<gene>
    <name evidence="2" type="ORF">AYO20_00283</name>
</gene>
<dbReference type="RefSeq" id="XP_022505559.1">
    <property type="nucleotide sequence ID" value="XM_022638594.1"/>
</dbReference>
<dbReference type="Pfam" id="PF06985">
    <property type="entry name" value="HET"/>
    <property type="match status" value="1"/>
</dbReference>
<evidence type="ECO:0000313" key="2">
    <source>
        <dbReference type="EMBL" id="OAL40547.1"/>
    </source>
</evidence>
<organism evidence="2 3">
    <name type="scientific">Fonsecaea nubica</name>
    <dbReference type="NCBI Taxonomy" id="856822"/>
    <lineage>
        <taxon>Eukaryota</taxon>
        <taxon>Fungi</taxon>
        <taxon>Dikarya</taxon>
        <taxon>Ascomycota</taxon>
        <taxon>Pezizomycotina</taxon>
        <taxon>Eurotiomycetes</taxon>
        <taxon>Chaetothyriomycetidae</taxon>
        <taxon>Chaetothyriales</taxon>
        <taxon>Herpotrichiellaceae</taxon>
        <taxon>Fonsecaea</taxon>
    </lineage>
</organism>
<reference evidence="2 3" key="1">
    <citation type="submission" date="2016-03" db="EMBL/GenBank/DDBJ databases">
        <title>The draft genome sequence of Fonsecaea nubica causative agent of cutaneous subcutaneous infection in human host.</title>
        <authorList>
            <person name="Costa F."/>
            <person name="Sybren D.H."/>
            <person name="Raittz R.T."/>
            <person name="Weiss V.A."/>
            <person name="Leao A.C."/>
            <person name="Gomes R."/>
            <person name="De Souza E.M."/>
            <person name="Pedrosa F.O."/>
            <person name="Steffens M.B."/>
            <person name="Bombassaro A."/>
            <person name="Tadra-Sfeir M.Z."/>
            <person name="Moreno L.F."/>
            <person name="Najafzadeh M.J."/>
            <person name="Felipe M.S."/>
            <person name="Teixeira M."/>
            <person name="Sun J."/>
            <person name="Xi L."/>
            <person name="Castro M.A."/>
            <person name="Vicente V.A."/>
        </authorList>
    </citation>
    <scope>NUCLEOTIDE SEQUENCE [LARGE SCALE GENOMIC DNA]</scope>
    <source>
        <strain evidence="2 3">CBS 269.64</strain>
    </source>
</reference>
<dbReference type="OrthoDB" id="5125733at2759"/>